<dbReference type="InterPro" id="IPR050306">
    <property type="entry name" value="PfkB_Carbo_kinase"/>
</dbReference>
<organism evidence="5 6">
    <name type="scientific">Emticicia oligotrophica (strain DSM 17448 / CIP 109782 / MTCC 6937 / GPTSA100-15)</name>
    <dbReference type="NCBI Taxonomy" id="929562"/>
    <lineage>
        <taxon>Bacteria</taxon>
        <taxon>Pseudomonadati</taxon>
        <taxon>Bacteroidota</taxon>
        <taxon>Cytophagia</taxon>
        <taxon>Cytophagales</taxon>
        <taxon>Leadbetterellaceae</taxon>
        <taxon>Emticicia</taxon>
    </lineage>
</organism>
<dbReference type="PANTHER" id="PTHR43085">
    <property type="entry name" value="HEXOKINASE FAMILY MEMBER"/>
    <property type="match status" value="1"/>
</dbReference>
<dbReference type="CDD" id="cd01167">
    <property type="entry name" value="bac_FRK"/>
    <property type="match status" value="1"/>
</dbReference>
<gene>
    <name evidence="5" type="ordered locus">Emtol_4150</name>
</gene>
<protein>
    <submittedName>
        <fullName evidence="5">PfkB domain protein</fullName>
    </submittedName>
</protein>
<reference evidence="5 6" key="1">
    <citation type="submission" date="2011-07" db="EMBL/GenBank/DDBJ databases">
        <title>The complete genome of chromosome of Emticicia oligotrophica DSM 17448.</title>
        <authorList>
            <consortium name="US DOE Joint Genome Institute (JGI-PGF)"/>
            <person name="Lucas S."/>
            <person name="Han J."/>
            <person name="Lapidus A."/>
            <person name="Bruce D."/>
            <person name="Goodwin L."/>
            <person name="Pitluck S."/>
            <person name="Peters L."/>
            <person name="Kyrpides N."/>
            <person name="Mavromatis K."/>
            <person name="Ivanova N."/>
            <person name="Ovchinnikova G."/>
            <person name="Teshima H."/>
            <person name="Detter J.C."/>
            <person name="Tapia R."/>
            <person name="Han C."/>
            <person name="Land M."/>
            <person name="Hauser L."/>
            <person name="Markowitz V."/>
            <person name="Cheng J.-F."/>
            <person name="Hugenholtz P."/>
            <person name="Woyke T."/>
            <person name="Wu D."/>
            <person name="Tindall B."/>
            <person name="Pomrenke H."/>
            <person name="Brambilla E."/>
            <person name="Klenk H.-P."/>
            <person name="Eisen J.A."/>
        </authorList>
    </citation>
    <scope>NUCLEOTIDE SEQUENCE [LARGE SCALE GENOMIC DNA]</scope>
    <source>
        <strain evidence="5 6">DSM 17448</strain>
    </source>
</reference>
<feature type="domain" description="Carbohydrate kinase PfkB" evidence="4">
    <location>
        <begin position="18"/>
        <end position="280"/>
    </location>
</feature>
<proteinExistence type="inferred from homology"/>
<dbReference type="Proteomes" id="UP000002875">
    <property type="component" value="Chromosome"/>
</dbReference>
<evidence type="ECO:0000256" key="3">
    <source>
        <dbReference type="ARBA" id="ARBA00022777"/>
    </source>
</evidence>
<keyword evidence="2" id="KW-0808">Transferase</keyword>
<evidence type="ECO:0000259" key="4">
    <source>
        <dbReference type="Pfam" id="PF00294"/>
    </source>
</evidence>
<dbReference type="InterPro" id="IPR029056">
    <property type="entry name" value="Ribokinase-like"/>
</dbReference>
<name>A0ABM5N719_EMTOG</name>
<keyword evidence="3" id="KW-0418">Kinase</keyword>
<evidence type="ECO:0000313" key="5">
    <source>
        <dbReference type="EMBL" id="AFK05275.1"/>
    </source>
</evidence>
<dbReference type="InterPro" id="IPR011611">
    <property type="entry name" value="PfkB_dom"/>
</dbReference>
<evidence type="ECO:0000256" key="2">
    <source>
        <dbReference type="ARBA" id="ARBA00022679"/>
    </source>
</evidence>
<comment type="similarity">
    <text evidence="1">Belongs to the carbohydrate kinase PfkB family.</text>
</comment>
<dbReference type="Pfam" id="PF00294">
    <property type="entry name" value="PfkB"/>
    <property type="match status" value="1"/>
</dbReference>
<dbReference type="RefSeq" id="WP_015030963.1">
    <property type="nucleotide sequence ID" value="NC_018748.1"/>
</dbReference>
<dbReference type="InterPro" id="IPR002139">
    <property type="entry name" value="Ribo/fructo_kinase"/>
</dbReference>
<dbReference type="SUPFAM" id="SSF53613">
    <property type="entry name" value="Ribokinase-like"/>
    <property type="match status" value="1"/>
</dbReference>
<dbReference type="PANTHER" id="PTHR43085:SF57">
    <property type="entry name" value="CARBOHYDRATE KINASE PFKB DOMAIN-CONTAINING PROTEIN"/>
    <property type="match status" value="1"/>
</dbReference>
<keyword evidence="6" id="KW-1185">Reference proteome</keyword>
<dbReference type="Gene3D" id="3.40.1190.20">
    <property type="match status" value="1"/>
</dbReference>
<sequence length="292" mass="31759">MKNIVCFGEVLWDLLPTGKVAGGAPMNVAVHATQFGLNAKMISAVGNDNLGEEIIDFLSKRGLDVSNIQINNDFQTGTVEVAIDSKGSPSYTIIEPVAWDNISFTGEAKHAVMNADAFVFGSLALRNNTSKQTLLQLQKYANLTVLDINLRKPYFSEDLVKELFELADIVKVNDEELAMICSWYGENSDEQSNAIFLKNQFNLKGIIVTRGGNGAFFIDENYIFSEHSGFKVSVTDTIGSGDSFLASFISKWLQNASAKEALAFACAVGAFVATQKGATPIITLESLEKVMN</sequence>
<dbReference type="PRINTS" id="PR00990">
    <property type="entry name" value="RIBOKINASE"/>
</dbReference>
<evidence type="ECO:0000313" key="6">
    <source>
        <dbReference type="Proteomes" id="UP000002875"/>
    </source>
</evidence>
<accession>A0ABM5N719</accession>
<dbReference type="EMBL" id="CP002961">
    <property type="protein sequence ID" value="AFK05275.1"/>
    <property type="molecule type" value="Genomic_DNA"/>
</dbReference>
<evidence type="ECO:0000256" key="1">
    <source>
        <dbReference type="ARBA" id="ARBA00010688"/>
    </source>
</evidence>